<gene>
    <name evidence="1" type="ORF">MENT_LOCUS18376</name>
</gene>
<evidence type="ECO:0000313" key="1">
    <source>
        <dbReference type="EMBL" id="CAD2167101.1"/>
    </source>
</evidence>
<dbReference type="EMBL" id="CAJEWN010000124">
    <property type="protein sequence ID" value="CAD2167101.1"/>
    <property type="molecule type" value="Genomic_DNA"/>
</dbReference>
<organism evidence="1 2">
    <name type="scientific">Meloidogyne enterolobii</name>
    <name type="common">Root-knot nematode worm</name>
    <name type="synonym">Meloidogyne mayaguensis</name>
    <dbReference type="NCBI Taxonomy" id="390850"/>
    <lineage>
        <taxon>Eukaryota</taxon>
        <taxon>Metazoa</taxon>
        <taxon>Ecdysozoa</taxon>
        <taxon>Nematoda</taxon>
        <taxon>Chromadorea</taxon>
        <taxon>Rhabditida</taxon>
        <taxon>Tylenchina</taxon>
        <taxon>Tylenchomorpha</taxon>
        <taxon>Tylenchoidea</taxon>
        <taxon>Meloidogynidae</taxon>
        <taxon>Meloidogyninae</taxon>
        <taxon>Meloidogyne</taxon>
    </lineage>
</organism>
<name>A0A6V7UWT9_MELEN</name>
<evidence type="ECO:0000313" key="2">
    <source>
        <dbReference type="Proteomes" id="UP000580250"/>
    </source>
</evidence>
<dbReference type="Proteomes" id="UP000580250">
    <property type="component" value="Unassembled WGS sequence"/>
</dbReference>
<reference evidence="1 2" key="1">
    <citation type="submission" date="2020-08" db="EMBL/GenBank/DDBJ databases">
        <authorList>
            <person name="Koutsovoulos G."/>
            <person name="Danchin GJ E."/>
        </authorList>
    </citation>
    <scope>NUCLEOTIDE SEQUENCE [LARGE SCALE GENOMIC DNA]</scope>
</reference>
<dbReference type="AlphaFoldDB" id="A0A6V7UWT9"/>
<proteinExistence type="predicted"/>
<comment type="caution">
    <text evidence="1">The sequence shown here is derived from an EMBL/GenBank/DDBJ whole genome shotgun (WGS) entry which is preliminary data.</text>
</comment>
<accession>A0A6V7UWT9</accession>
<protein>
    <submittedName>
        <fullName evidence="1">Uncharacterized protein</fullName>
    </submittedName>
</protein>
<sequence>MNIFWLTKRRSQQLNKLRRKKNCCFWCWWCCPCFSRFYKVKSSHGLRKKTL</sequence>